<dbReference type="PANTHER" id="PTHR43415:SF3">
    <property type="entry name" value="GNAT-FAMILY ACETYLTRANSFERASE"/>
    <property type="match status" value="1"/>
</dbReference>
<dbReference type="Gene3D" id="3.40.630.30">
    <property type="match status" value="1"/>
</dbReference>
<accession>A0A0F4QD98</accession>
<dbReference type="Pfam" id="PF00583">
    <property type="entry name" value="Acetyltransf_1"/>
    <property type="match status" value="1"/>
</dbReference>
<protein>
    <submittedName>
        <fullName evidence="2">Histone acetyltransferase</fullName>
    </submittedName>
</protein>
<comment type="caution">
    <text evidence="2">The sequence shown here is derived from an EMBL/GenBank/DDBJ whole genome shotgun (WGS) entry which is preliminary data.</text>
</comment>
<dbReference type="RefSeq" id="WP_046007172.1">
    <property type="nucleotide sequence ID" value="NZ_JXYA01000065.1"/>
</dbReference>
<dbReference type="PATRIC" id="fig|43658.5.peg.4718"/>
<gene>
    <name evidence="2" type="ORF">TW77_22380</name>
</gene>
<name>A0A0F4QD98_9GAMM</name>
<reference evidence="2 3" key="1">
    <citation type="journal article" date="2015" name="BMC Genomics">
        <title>Genome mining reveals unlocked bioactive potential of marine Gram-negative bacteria.</title>
        <authorList>
            <person name="Machado H."/>
            <person name="Sonnenschein E.C."/>
            <person name="Melchiorsen J."/>
            <person name="Gram L."/>
        </authorList>
    </citation>
    <scope>NUCLEOTIDE SEQUENCE [LARGE SCALE GENOMIC DNA]</scope>
    <source>
        <strain evidence="2 3">S2471</strain>
    </source>
</reference>
<dbReference type="SUPFAM" id="SSF55729">
    <property type="entry name" value="Acyl-CoA N-acyltransferases (Nat)"/>
    <property type="match status" value="1"/>
</dbReference>
<dbReference type="Proteomes" id="UP000033452">
    <property type="component" value="Unassembled WGS sequence"/>
</dbReference>
<evidence type="ECO:0000259" key="1">
    <source>
        <dbReference type="PROSITE" id="PS51186"/>
    </source>
</evidence>
<sequence length="152" mass="17456">MIELKQSNPSDIAHFVEMERATDTSGFILPYSAEQHRAAMAQPRIVYLSIYDSQSLVGFIILAREGETSVEFRRIVVGVKGRGIGQQALSQMEQYCVDVLKCKRIWLDVFADNTRGIHIYQKLGYTLFERAEHQGRALFYMEKTDMEKTLKS</sequence>
<organism evidence="2 3">
    <name type="scientific">Pseudoalteromonas rubra</name>
    <dbReference type="NCBI Taxonomy" id="43658"/>
    <lineage>
        <taxon>Bacteria</taxon>
        <taxon>Pseudomonadati</taxon>
        <taxon>Pseudomonadota</taxon>
        <taxon>Gammaproteobacteria</taxon>
        <taxon>Alteromonadales</taxon>
        <taxon>Pseudoalteromonadaceae</taxon>
        <taxon>Pseudoalteromonas</taxon>
    </lineage>
</organism>
<dbReference type="GO" id="GO:0016747">
    <property type="term" value="F:acyltransferase activity, transferring groups other than amino-acyl groups"/>
    <property type="evidence" value="ECO:0007669"/>
    <property type="project" value="InterPro"/>
</dbReference>
<dbReference type="InterPro" id="IPR016181">
    <property type="entry name" value="Acyl_CoA_acyltransferase"/>
</dbReference>
<dbReference type="OrthoDB" id="5815030at2"/>
<dbReference type="AlphaFoldDB" id="A0A0F4QD98"/>
<feature type="domain" description="N-acetyltransferase" evidence="1">
    <location>
        <begin position="2"/>
        <end position="146"/>
    </location>
</feature>
<dbReference type="InterPro" id="IPR000182">
    <property type="entry name" value="GNAT_dom"/>
</dbReference>
<proteinExistence type="predicted"/>
<dbReference type="PANTHER" id="PTHR43415">
    <property type="entry name" value="SPERMIDINE N(1)-ACETYLTRANSFERASE"/>
    <property type="match status" value="1"/>
</dbReference>
<dbReference type="CDD" id="cd04301">
    <property type="entry name" value="NAT_SF"/>
    <property type="match status" value="1"/>
</dbReference>
<keyword evidence="2" id="KW-0808">Transferase</keyword>
<keyword evidence="3" id="KW-1185">Reference proteome</keyword>
<dbReference type="PROSITE" id="PS51186">
    <property type="entry name" value="GNAT"/>
    <property type="match status" value="1"/>
</dbReference>
<dbReference type="EMBL" id="JXYA01000065">
    <property type="protein sequence ID" value="KJZ05661.1"/>
    <property type="molecule type" value="Genomic_DNA"/>
</dbReference>
<evidence type="ECO:0000313" key="2">
    <source>
        <dbReference type="EMBL" id="KJZ05661.1"/>
    </source>
</evidence>
<evidence type="ECO:0000313" key="3">
    <source>
        <dbReference type="Proteomes" id="UP000033452"/>
    </source>
</evidence>